<evidence type="ECO:0000259" key="12">
    <source>
        <dbReference type="PROSITE" id="PS50968"/>
    </source>
</evidence>
<dbReference type="EC" id="2.3.1.61" evidence="4"/>
<comment type="cofactor">
    <cofactor evidence="1">
        <name>(R)-lipoate</name>
        <dbReference type="ChEBI" id="CHEBI:83088"/>
    </cofactor>
</comment>
<reference evidence="13 14" key="1">
    <citation type="journal article" date="2012" name="MBio">
        <title>Comparative genome analysis of three eukaryotic parasites with differing abilities to transform leukocytes reveals key mediators of Theileria-induced leukocyte transformation.</title>
        <authorList>
            <person name="Hayashida K."/>
            <person name="Hara Y."/>
            <person name="Abe T."/>
            <person name="Yamasaki C."/>
            <person name="Toyoda A."/>
            <person name="Kosuge T."/>
            <person name="Suzuki Y."/>
            <person name="Sato Y."/>
            <person name="Kawashima S."/>
            <person name="Katayama T."/>
            <person name="Wakaguri H."/>
            <person name="Inoue N."/>
            <person name="Homma K."/>
            <person name="Tada-Umezaki M."/>
            <person name="Yagi Y."/>
            <person name="Fujii Y."/>
            <person name="Habara T."/>
            <person name="Kanehisa M."/>
            <person name="Watanabe H."/>
            <person name="Ito K."/>
            <person name="Gojobori T."/>
            <person name="Sugawara H."/>
            <person name="Imanishi T."/>
            <person name="Weir W."/>
            <person name="Gardner M."/>
            <person name="Pain A."/>
            <person name="Shiels B."/>
            <person name="Hattori M."/>
            <person name="Nene V."/>
            <person name="Sugimoto C."/>
        </authorList>
    </citation>
    <scope>NUCLEOTIDE SEQUENCE [LARGE SCALE GENOMIC DNA]</scope>
    <source>
        <strain evidence="13 14">Shintoku</strain>
    </source>
</reference>
<comment type="pathway">
    <text evidence="2">Amino-acid degradation; L-lysine degradation via saccharopine pathway; glutaryl-CoA from L-lysine: step 6/6.</text>
</comment>
<dbReference type="InterPro" id="IPR050537">
    <property type="entry name" value="2-oxoacid_dehydrogenase"/>
</dbReference>
<dbReference type="PROSITE" id="PS00189">
    <property type="entry name" value="LIPOYL"/>
    <property type="match status" value="1"/>
</dbReference>
<dbReference type="VEuPathDB" id="PiroplasmaDB:TOT_010000241"/>
<dbReference type="RefSeq" id="XP_009689075.1">
    <property type="nucleotide sequence ID" value="XM_009690780.1"/>
</dbReference>
<evidence type="ECO:0000256" key="1">
    <source>
        <dbReference type="ARBA" id="ARBA00001938"/>
    </source>
</evidence>
<dbReference type="GO" id="GO:0006099">
    <property type="term" value="P:tricarboxylic acid cycle"/>
    <property type="evidence" value="ECO:0007669"/>
    <property type="project" value="UniProtKB-KW"/>
</dbReference>
<dbReference type="SUPFAM" id="SSF51230">
    <property type="entry name" value="Single hybrid motif"/>
    <property type="match status" value="1"/>
</dbReference>
<dbReference type="PANTHER" id="PTHR43416">
    <property type="entry name" value="DIHYDROLIPOYLLYSINE-RESIDUE SUCCINYLTRANSFERASE COMPONENT OF 2-OXOGLUTARATE DEHYDROGENASE COMPLEX, MITOCHONDRIAL-RELATED"/>
    <property type="match status" value="1"/>
</dbReference>
<dbReference type="KEGG" id="tot:TOT_010000241"/>
<proteinExistence type="inferred from homology"/>
<dbReference type="InterPro" id="IPR023213">
    <property type="entry name" value="CAT-like_dom_sf"/>
</dbReference>
<keyword evidence="8" id="KW-0809">Transit peptide</keyword>
<evidence type="ECO:0000313" key="14">
    <source>
        <dbReference type="Proteomes" id="UP000003786"/>
    </source>
</evidence>
<evidence type="ECO:0000256" key="6">
    <source>
        <dbReference type="ARBA" id="ARBA00022679"/>
    </source>
</evidence>
<dbReference type="InterPro" id="IPR011053">
    <property type="entry name" value="Single_hybrid_motif"/>
</dbReference>
<organism evidence="13 14">
    <name type="scientific">Theileria orientalis strain Shintoku</name>
    <dbReference type="NCBI Taxonomy" id="869250"/>
    <lineage>
        <taxon>Eukaryota</taxon>
        <taxon>Sar</taxon>
        <taxon>Alveolata</taxon>
        <taxon>Apicomplexa</taxon>
        <taxon>Aconoidasida</taxon>
        <taxon>Piroplasmida</taxon>
        <taxon>Theileriidae</taxon>
        <taxon>Theileria</taxon>
    </lineage>
</organism>
<comment type="similarity">
    <text evidence="3">Belongs to the 2-oxoacid dehydrogenase family.</text>
</comment>
<dbReference type="SUPFAM" id="SSF52777">
    <property type="entry name" value="CoA-dependent acyltransferases"/>
    <property type="match status" value="1"/>
</dbReference>
<keyword evidence="6 13" id="KW-0808">Transferase</keyword>
<dbReference type="EMBL" id="AP011946">
    <property type="protein sequence ID" value="BAM38774.1"/>
    <property type="molecule type" value="Genomic_DNA"/>
</dbReference>
<dbReference type="GO" id="GO:0045252">
    <property type="term" value="C:oxoglutarate dehydrogenase complex"/>
    <property type="evidence" value="ECO:0007669"/>
    <property type="project" value="InterPro"/>
</dbReference>
<keyword evidence="7" id="KW-0450">Lipoyl</keyword>
<evidence type="ECO:0000313" key="13">
    <source>
        <dbReference type="EMBL" id="BAM38774.1"/>
    </source>
</evidence>
<evidence type="ECO:0000256" key="8">
    <source>
        <dbReference type="ARBA" id="ARBA00022946"/>
    </source>
</evidence>
<evidence type="ECO:0000256" key="3">
    <source>
        <dbReference type="ARBA" id="ARBA00007317"/>
    </source>
</evidence>
<dbReference type="GO" id="GO:0005739">
    <property type="term" value="C:mitochondrion"/>
    <property type="evidence" value="ECO:0007669"/>
    <property type="project" value="TreeGrafter"/>
</dbReference>
<protein>
    <recommendedName>
        <fullName evidence="4">dihydrolipoyllysine-residue succinyltransferase</fullName>
        <ecNumber evidence="4">2.3.1.61</ecNumber>
    </recommendedName>
    <alternativeName>
        <fullName evidence="10">2-oxoglutarate dehydrogenase complex component E2</fullName>
    </alternativeName>
</protein>
<feature type="region of interest" description="Disordered" evidence="11">
    <location>
        <begin position="148"/>
        <end position="231"/>
    </location>
</feature>
<evidence type="ECO:0000256" key="2">
    <source>
        <dbReference type="ARBA" id="ARBA00005145"/>
    </source>
</evidence>
<evidence type="ECO:0000256" key="5">
    <source>
        <dbReference type="ARBA" id="ARBA00022532"/>
    </source>
</evidence>
<dbReference type="GO" id="GO:0033512">
    <property type="term" value="P:L-lysine catabolic process to acetyl-CoA via saccharopine"/>
    <property type="evidence" value="ECO:0007669"/>
    <property type="project" value="UniProtKB-UniPathway"/>
</dbReference>
<keyword evidence="14" id="KW-1185">Reference proteome</keyword>
<dbReference type="InterPro" id="IPR001078">
    <property type="entry name" value="2-oxoacid_DH_actylTfrase"/>
</dbReference>
<dbReference type="InterPro" id="IPR003016">
    <property type="entry name" value="2-oxoA_DH_lipoyl-BS"/>
</dbReference>
<sequence length="456" mass="50056">MSLHRRFLSSSFKSLNSIVRNANSYRYYSILSCSRFNIVESSGVYRDKVVHLKYNNNNQPVFVGNRHFSKDVKVINVPTLGDSISEGTLTKWAKSVGDFVHVDDVIAVVETDKVTLDVNAPVAGVLVKQYSGAGETIFVGKPLVELDTSAKPPEKAPEPKEAPKAEEPAPKPFESKPPPKAESAPAKDTKPAAPKQPPQADPKPLSALEGPGPLSMGPPKVVPASDMEPETRVPLTRMRMRIAERLKYAQSENVMLTTFNECDMSEITRVRKMLNESGEVSCKLGFVSAFMRASTLALLKMPIMNSYIDGNEMVTKNYVDISVAVATPTGLLVPVVRNCESKNWEDLELSLADMALRAREGRITVEDMTGGTFTISNGGVYGSLMSTPIINPPQSSILGMHAIIKRPVVRDDAVVIRPMMNLALTYDHRLIDGRDAVTFLNTIKKFIENPSLLLLK</sequence>
<keyword evidence="9" id="KW-0012">Acyltransferase</keyword>
<dbReference type="GO" id="GO:0004149">
    <property type="term" value="F:dihydrolipoyllysine-residue succinyltransferase activity"/>
    <property type="evidence" value="ECO:0007669"/>
    <property type="project" value="UniProtKB-EC"/>
</dbReference>
<dbReference type="OrthoDB" id="5391403at2759"/>
<dbReference type="OMA" id="NMPQTAV"/>
<evidence type="ECO:0000256" key="11">
    <source>
        <dbReference type="SAM" id="MobiDB-lite"/>
    </source>
</evidence>
<dbReference type="NCBIfam" id="TIGR01347">
    <property type="entry name" value="sucB"/>
    <property type="match status" value="1"/>
</dbReference>
<feature type="domain" description="Lipoyl-binding" evidence="12">
    <location>
        <begin position="72"/>
        <end position="147"/>
    </location>
</feature>
<keyword evidence="5" id="KW-0816">Tricarboxylic acid cycle</keyword>
<dbReference type="InterPro" id="IPR000089">
    <property type="entry name" value="Biotin_lipoyl"/>
</dbReference>
<feature type="compositionally biased region" description="Basic and acidic residues" evidence="11">
    <location>
        <begin position="152"/>
        <end position="190"/>
    </location>
</feature>
<dbReference type="GeneID" id="20713186"/>
<gene>
    <name evidence="13" type="ORF">TOT_010000241</name>
</gene>
<dbReference type="Pfam" id="PF00198">
    <property type="entry name" value="2-oxoacid_dh"/>
    <property type="match status" value="1"/>
</dbReference>
<dbReference type="UniPathway" id="UPA00868">
    <property type="reaction ID" value="UER00840"/>
</dbReference>
<dbReference type="Gene3D" id="2.40.50.100">
    <property type="match status" value="1"/>
</dbReference>
<dbReference type="STRING" id="869250.J7MEW3"/>
<evidence type="ECO:0000256" key="9">
    <source>
        <dbReference type="ARBA" id="ARBA00023315"/>
    </source>
</evidence>
<dbReference type="Proteomes" id="UP000003786">
    <property type="component" value="Chromosome 1"/>
</dbReference>
<dbReference type="AlphaFoldDB" id="J7MEW3"/>
<dbReference type="eggNOG" id="KOG0559">
    <property type="taxonomic scope" value="Eukaryota"/>
</dbReference>
<evidence type="ECO:0000256" key="7">
    <source>
        <dbReference type="ARBA" id="ARBA00022823"/>
    </source>
</evidence>
<dbReference type="Pfam" id="PF00364">
    <property type="entry name" value="Biotin_lipoyl"/>
    <property type="match status" value="1"/>
</dbReference>
<evidence type="ECO:0000256" key="4">
    <source>
        <dbReference type="ARBA" id="ARBA00012945"/>
    </source>
</evidence>
<dbReference type="InterPro" id="IPR006255">
    <property type="entry name" value="SucB"/>
</dbReference>
<dbReference type="PANTHER" id="PTHR43416:SF5">
    <property type="entry name" value="DIHYDROLIPOYLLYSINE-RESIDUE SUCCINYLTRANSFERASE COMPONENT OF 2-OXOGLUTARATE DEHYDROGENASE COMPLEX, MITOCHONDRIAL"/>
    <property type="match status" value="1"/>
</dbReference>
<name>J7MEW3_THEOR</name>
<evidence type="ECO:0000256" key="10">
    <source>
        <dbReference type="ARBA" id="ARBA00032406"/>
    </source>
</evidence>
<accession>J7MEW3</accession>
<dbReference type="CDD" id="cd06849">
    <property type="entry name" value="lipoyl_domain"/>
    <property type="match status" value="1"/>
</dbReference>
<dbReference type="PROSITE" id="PS50968">
    <property type="entry name" value="BIOTINYL_LIPOYL"/>
    <property type="match status" value="1"/>
</dbReference>
<dbReference type="Gene3D" id="3.30.559.10">
    <property type="entry name" value="Chloramphenicol acetyltransferase-like domain"/>
    <property type="match status" value="1"/>
</dbReference>